<protein>
    <submittedName>
        <fullName evidence="2">Uncharacterized protein</fullName>
    </submittedName>
</protein>
<evidence type="ECO:0000313" key="2">
    <source>
        <dbReference type="EMBL" id="KAJ9544895.1"/>
    </source>
</evidence>
<accession>A0AA38WAI1</accession>
<dbReference type="EMBL" id="JARYMX010000006">
    <property type="protein sequence ID" value="KAJ9544895.1"/>
    <property type="molecule type" value="Genomic_DNA"/>
</dbReference>
<reference evidence="2" key="1">
    <citation type="submission" date="2023-03" db="EMBL/GenBank/DDBJ databases">
        <title>Chromosome-scale reference genome and RAD-based genetic map of yellow starthistle (Centaurea solstitialis) reveal putative structural variation and QTLs associated with invader traits.</title>
        <authorList>
            <person name="Reatini B."/>
            <person name="Cang F.A."/>
            <person name="Jiang Q."/>
            <person name="Mckibben M.T.W."/>
            <person name="Barker M.S."/>
            <person name="Rieseberg L.H."/>
            <person name="Dlugosch K.M."/>
        </authorList>
    </citation>
    <scope>NUCLEOTIDE SEQUENCE</scope>
    <source>
        <strain evidence="2">CAN-66</strain>
        <tissue evidence="2">Leaf</tissue>
    </source>
</reference>
<organism evidence="2 3">
    <name type="scientific">Centaurea solstitialis</name>
    <name type="common">yellow star-thistle</name>
    <dbReference type="NCBI Taxonomy" id="347529"/>
    <lineage>
        <taxon>Eukaryota</taxon>
        <taxon>Viridiplantae</taxon>
        <taxon>Streptophyta</taxon>
        <taxon>Embryophyta</taxon>
        <taxon>Tracheophyta</taxon>
        <taxon>Spermatophyta</taxon>
        <taxon>Magnoliopsida</taxon>
        <taxon>eudicotyledons</taxon>
        <taxon>Gunneridae</taxon>
        <taxon>Pentapetalae</taxon>
        <taxon>asterids</taxon>
        <taxon>campanulids</taxon>
        <taxon>Asterales</taxon>
        <taxon>Asteraceae</taxon>
        <taxon>Carduoideae</taxon>
        <taxon>Cardueae</taxon>
        <taxon>Centaureinae</taxon>
        <taxon>Centaurea</taxon>
    </lineage>
</organism>
<feature type="region of interest" description="Disordered" evidence="1">
    <location>
        <begin position="33"/>
        <end position="67"/>
    </location>
</feature>
<evidence type="ECO:0000313" key="3">
    <source>
        <dbReference type="Proteomes" id="UP001172457"/>
    </source>
</evidence>
<feature type="compositionally biased region" description="Basic and acidic residues" evidence="1">
    <location>
        <begin position="49"/>
        <end position="59"/>
    </location>
</feature>
<proteinExistence type="predicted"/>
<name>A0AA38WAI1_9ASTR</name>
<evidence type="ECO:0000256" key="1">
    <source>
        <dbReference type="SAM" id="MobiDB-lite"/>
    </source>
</evidence>
<sequence>MVTSNHVHESNIGFRSLVTCQFIRNSDKSRILGSTSEKEHWCTSSFEGGSKKGKETKREEKKKKKKALVIESGEDSDEEVYMKEIVKNLAYFDYHKFNDYKPKPQSDLNRLKSDVQFFSIAGIKTNLEAPNSNHKT</sequence>
<comment type="caution">
    <text evidence="2">The sequence shown here is derived from an EMBL/GenBank/DDBJ whole genome shotgun (WGS) entry which is preliminary data.</text>
</comment>
<keyword evidence="3" id="KW-1185">Reference proteome</keyword>
<dbReference type="Proteomes" id="UP001172457">
    <property type="component" value="Chromosome 6"/>
</dbReference>
<dbReference type="AlphaFoldDB" id="A0AA38WAI1"/>
<gene>
    <name evidence="2" type="ORF">OSB04_024602</name>
</gene>